<feature type="transmembrane region" description="Helical" evidence="8">
    <location>
        <begin position="168"/>
        <end position="186"/>
    </location>
</feature>
<evidence type="ECO:0000313" key="11">
    <source>
        <dbReference type="Proteomes" id="UP000183920"/>
    </source>
</evidence>
<dbReference type="InterPro" id="IPR003004">
    <property type="entry name" value="GspF/PilC"/>
</dbReference>
<reference evidence="11" key="1">
    <citation type="submission" date="2015-06" db="EMBL/GenBank/DDBJ databases">
        <authorList>
            <person name="Urmite Genomes"/>
        </authorList>
    </citation>
    <scope>NUCLEOTIDE SEQUENCE [LARGE SCALE GENOMIC DNA]</scope>
    <source>
        <strain evidence="11">CSUR P1867</strain>
    </source>
</reference>
<dbReference type="InterPro" id="IPR018076">
    <property type="entry name" value="T2SS_GspF_dom"/>
</dbReference>
<dbReference type="RefSeq" id="WP_072063368.1">
    <property type="nucleotide sequence ID" value="NZ_CVRY01000002.1"/>
</dbReference>
<organism evidence="10 11">
    <name type="scientific">Proteus penneri</name>
    <dbReference type="NCBI Taxonomy" id="102862"/>
    <lineage>
        <taxon>Bacteria</taxon>
        <taxon>Pseudomonadati</taxon>
        <taxon>Pseudomonadota</taxon>
        <taxon>Gammaproteobacteria</taxon>
        <taxon>Enterobacterales</taxon>
        <taxon>Morganellaceae</taxon>
        <taxon>Proteus</taxon>
    </lineage>
</organism>
<feature type="domain" description="Type II secretion system protein GspF" evidence="9">
    <location>
        <begin position="271"/>
        <end position="390"/>
    </location>
</feature>
<comment type="similarity">
    <text evidence="2">Belongs to the GSP F family.</text>
</comment>
<evidence type="ECO:0000256" key="5">
    <source>
        <dbReference type="ARBA" id="ARBA00022692"/>
    </source>
</evidence>
<sequence>MKLQLIYRYDALTYQGELCTGKILASSNNEAFINLTQQQKIPIKIRLYKIVLFQDVDKQYRIQLFEQLALLLHSGLALLPALTLLKNECRYSHWQCVLEDIIFNLMQGGSFSKQLNRYPLYFPTSLNRFVLIGEESGKLDEVITLQIIQLKKQREIVKKIKKSFKYPVFLLTILVFITSIMLLYVLPEYQSLYSAFNTELPHLTLILINFSQWLTDYISMIAFIFFGLIFFYRLIRYSLSPFYFAEQALLLHTPYLGKLLKYQQLHLIFQIISITQQAGLPLLQSLKIGTEQLSHPIYKQLLFKMSDHIIQGKSLSLFMKNEPLFTPICYQFIICAENSGQLLYFCQQLSDWFYHQLDEQLNTISAWLEPILMTVIALIIGTLIIAMYLPILQLGDTIQ</sequence>
<proteinExistence type="inferred from homology"/>
<name>A0A0G4Q4V8_9GAMM</name>
<dbReference type="PANTHER" id="PTHR30012:SF7">
    <property type="entry name" value="PROTEIN TRANSPORT PROTEIN HOFC HOMOLOG"/>
    <property type="match status" value="1"/>
</dbReference>
<evidence type="ECO:0000256" key="2">
    <source>
        <dbReference type="ARBA" id="ARBA00005745"/>
    </source>
</evidence>
<feature type="domain" description="Type II secretion system protein GspF" evidence="9">
    <location>
        <begin position="65"/>
        <end position="187"/>
    </location>
</feature>
<gene>
    <name evidence="10" type="primary">gspF</name>
    <name evidence="10" type="ORF">BN1804_01256</name>
</gene>
<feature type="transmembrane region" description="Helical" evidence="8">
    <location>
        <begin position="371"/>
        <end position="391"/>
    </location>
</feature>
<evidence type="ECO:0000256" key="7">
    <source>
        <dbReference type="ARBA" id="ARBA00023136"/>
    </source>
</evidence>
<feature type="transmembrane region" description="Helical" evidence="8">
    <location>
        <begin position="217"/>
        <end position="235"/>
    </location>
</feature>
<evidence type="ECO:0000313" key="10">
    <source>
        <dbReference type="EMBL" id="CRL61002.1"/>
    </source>
</evidence>
<dbReference type="Gene3D" id="1.20.81.30">
    <property type="entry name" value="Type II secretion system (T2SS), domain F"/>
    <property type="match status" value="2"/>
</dbReference>
<dbReference type="Pfam" id="PF00482">
    <property type="entry name" value="T2SSF"/>
    <property type="match status" value="2"/>
</dbReference>
<dbReference type="GO" id="GO:0005886">
    <property type="term" value="C:plasma membrane"/>
    <property type="evidence" value="ECO:0007669"/>
    <property type="project" value="UniProtKB-SubCell"/>
</dbReference>
<dbReference type="EMBL" id="CVRY01000002">
    <property type="protein sequence ID" value="CRL61002.1"/>
    <property type="molecule type" value="Genomic_DNA"/>
</dbReference>
<dbReference type="Proteomes" id="UP000183920">
    <property type="component" value="Unassembled WGS sequence"/>
</dbReference>
<keyword evidence="4" id="KW-0997">Cell inner membrane</keyword>
<dbReference type="PANTHER" id="PTHR30012">
    <property type="entry name" value="GENERAL SECRETION PATHWAY PROTEIN"/>
    <property type="match status" value="1"/>
</dbReference>
<evidence type="ECO:0000256" key="3">
    <source>
        <dbReference type="ARBA" id="ARBA00022475"/>
    </source>
</evidence>
<protein>
    <submittedName>
        <fullName evidence="10">Putative type II secretion system protein F</fullName>
    </submittedName>
</protein>
<comment type="subcellular location">
    <subcellularLocation>
        <location evidence="1">Cell inner membrane</location>
        <topology evidence="1">Multi-pass membrane protein</topology>
    </subcellularLocation>
</comment>
<keyword evidence="5 8" id="KW-0812">Transmembrane</keyword>
<dbReference type="InterPro" id="IPR042094">
    <property type="entry name" value="T2SS_GspF_sf"/>
</dbReference>
<dbReference type="AlphaFoldDB" id="A0A0G4Q4V8"/>
<keyword evidence="7 8" id="KW-0472">Membrane</keyword>
<evidence type="ECO:0000256" key="4">
    <source>
        <dbReference type="ARBA" id="ARBA00022519"/>
    </source>
</evidence>
<evidence type="ECO:0000259" key="9">
    <source>
        <dbReference type="Pfam" id="PF00482"/>
    </source>
</evidence>
<evidence type="ECO:0000256" key="6">
    <source>
        <dbReference type="ARBA" id="ARBA00022989"/>
    </source>
</evidence>
<dbReference type="GO" id="GO:0015628">
    <property type="term" value="P:protein secretion by the type II secretion system"/>
    <property type="evidence" value="ECO:0007669"/>
    <property type="project" value="TreeGrafter"/>
</dbReference>
<dbReference type="PRINTS" id="PR00812">
    <property type="entry name" value="BCTERIALGSPF"/>
</dbReference>
<accession>A0A0G4Q4V8</accession>
<keyword evidence="3" id="KW-1003">Cell membrane</keyword>
<evidence type="ECO:0000256" key="1">
    <source>
        <dbReference type="ARBA" id="ARBA00004429"/>
    </source>
</evidence>
<evidence type="ECO:0000256" key="8">
    <source>
        <dbReference type="SAM" id="Phobius"/>
    </source>
</evidence>
<keyword evidence="6 8" id="KW-1133">Transmembrane helix</keyword>